<evidence type="ECO:0000313" key="5">
    <source>
        <dbReference type="EMBL" id="ALO16470.1"/>
    </source>
</evidence>
<dbReference type="Proteomes" id="UP000064893">
    <property type="component" value="Chromosome"/>
</dbReference>
<organism evidence="5 6">
    <name type="scientific">Salinivirga cyanobacteriivorans</name>
    <dbReference type="NCBI Taxonomy" id="1307839"/>
    <lineage>
        <taxon>Bacteria</taxon>
        <taxon>Pseudomonadati</taxon>
        <taxon>Bacteroidota</taxon>
        <taxon>Bacteroidia</taxon>
        <taxon>Bacteroidales</taxon>
        <taxon>Salinivirgaceae</taxon>
        <taxon>Salinivirga</taxon>
    </lineage>
</organism>
<dbReference type="InterPro" id="IPR000297">
    <property type="entry name" value="PPIase_PpiC"/>
</dbReference>
<name>A0A0S2I290_9BACT</name>
<dbReference type="AlphaFoldDB" id="A0A0S2I290"/>
<dbReference type="KEGG" id="blq:L21SP5_02850"/>
<dbReference type="PROSITE" id="PS01096">
    <property type="entry name" value="PPIC_PPIASE_1"/>
    <property type="match status" value="1"/>
</dbReference>
<dbReference type="SUPFAM" id="SSF54534">
    <property type="entry name" value="FKBP-like"/>
    <property type="match status" value="2"/>
</dbReference>
<dbReference type="PATRIC" id="fig|1307839.3.peg.2994"/>
<feature type="chain" id="PRO_5007785279" evidence="3">
    <location>
        <begin position="22"/>
        <end position="446"/>
    </location>
</feature>
<dbReference type="EMBL" id="CP013118">
    <property type="protein sequence ID" value="ALO16470.1"/>
    <property type="molecule type" value="Genomic_DNA"/>
</dbReference>
<dbReference type="STRING" id="1307839.L21SP5_02850"/>
<dbReference type="EC" id="5.2.1.8" evidence="5"/>
<keyword evidence="6" id="KW-1185">Reference proteome</keyword>
<feature type="domain" description="PpiC" evidence="4">
    <location>
        <begin position="152"/>
        <end position="271"/>
    </location>
</feature>
<dbReference type="OrthoDB" id="14196at2"/>
<evidence type="ECO:0000256" key="1">
    <source>
        <dbReference type="ARBA" id="ARBA00022729"/>
    </source>
</evidence>
<dbReference type="InterPro" id="IPR027304">
    <property type="entry name" value="Trigger_fact/SurA_dom_sf"/>
</dbReference>
<keyword evidence="2 5" id="KW-0413">Isomerase</keyword>
<protein>
    <submittedName>
        <fullName evidence="5">Peptidyl-prolyl cis-trans isomerase SurA</fullName>
        <ecNumber evidence="5">5.2.1.8</ecNumber>
    </submittedName>
</protein>
<sequence precursor="true">MWKRVTVLLIAFIASQSFVLAQNKMLDEVVAIVGDRIILDSDIEKQAIQYRQQGYYSGGDIKCEILEEQLYQKMLLNQAEIDSIEVTESEVESAMQQRIQYFISQLGSEQKLEEFYGKSVVEIKEEFRPLIADQMKSQRMQTELTKDVDITPTEVRNFYNQIPNDSLPLINTKLQLQQIVRYPEISEVEVLAVKERLQKFKERIEGGERFATLAALYSEDEGTAAKGGQLGYVGRGDLVPEFAAVAFKLEKGQISRIVKTEYGYHIIKLIDKKGEKINCRHILLKPEVKPEKKVQAQKFLDSVRNKIINDTLEWVEAARMYSDDEDTRTNGGLLINYQDGSSQFEKDQVEPSIAYAIKDLNPGDISKPFEAEDDKGKTLYKIVRIKSRVKAHTANMQDDYQAIQEMALRKKKEEFVTDWIEKKHENTYIRISDKYKDCAFKYKWLN</sequence>
<dbReference type="Gene3D" id="1.10.4030.10">
    <property type="entry name" value="Porin chaperone SurA, peptide-binding domain"/>
    <property type="match status" value="1"/>
</dbReference>
<dbReference type="SUPFAM" id="SSF109998">
    <property type="entry name" value="Triger factor/SurA peptide-binding domain-like"/>
    <property type="match status" value="1"/>
</dbReference>
<dbReference type="PANTHER" id="PTHR47637">
    <property type="entry name" value="CHAPERONE SURA"/>
    <property type="match status" value="1"/>
</dbReference>
<feature type="signal peptide" evidence="3">
    <location>
        <begin position="1"/>
        <end position="21"/>
    </location>
</feature>
<dbReference type="PROSITE" id="PS50198">
    <property type="entry name" value="PPIC_PPIASE_2"/>
    <property type="match status" value="2"/>
</dbReference>
<gene>
    <name evidence="5" type="primary">surA_2</name>
    <name evidence="5" type="ORF">L21SP5_02850</name>
</gene>
<keyword evidence="1 3" id="KW-0732">Signal</keyword>
<dbReference type="Gene3D" id="3.10.50.40">
    <property type="match status" value="2"/>
</dbReference>
<evidence type="ECO:0000313" key="6">
    <source>
        <dbReference type="Proteomes" id="UP000064893"/>
    </source>
</evidence>
<keyword evidence="2" id="KW-0697">Rotamase</keyword>
<dbReference type="PANTHER" id="PTHR47637:SF1">
    <property type="entry name" value="CHAPERONE SURA"/>
    <property type="match status" value="1"/>
</dbReference>
<dbReference type="InterPro" id="IPR046357">
    <property type="entry name" value="PPIase_dom_sf"/>
</dbReference>
<evidence type="ECO:0000256" key="2">
    <source>
        <dbReference type="PROSITE-ProRule" id="PRU00278"/>
    </source>
</evidence>
<dbReference type="RefSeq" id="WP_057953838.1">
    <property type="nucleotide sequence ID" value="NZ_CP013118.1"/>
</dbReference>
<accession>A0A0S2I290</accession>
<dbReference type="InterPro" id="IPR050280">
    <property type="entry name" value="OMP_Chaperone_SurA"/>
</dbReference>
<dbReference type="Pfam" id="PF00639">
    <property type="entry name" value="Rotamase"/>
    <property type="match status" value="2"/>
</dbReference>
<reference evidence="5 6" key="1">
    <citation type="submission" date="2015-11" db="EMBL/GenBank/DDBJ databases">
        <title>Description and complete genome sequence of a novel strain predominating in hypersaline microbial mats and representing a new family of the Bacteriodetes phylum.</title>
        <authorList>
            <person name="Spring S."/>
            <person name="Bunk B."/>
            <person name="Sproer C."/>
            <person name="Klenk H.-P."/>
        </authorList>
    </citation>
    <scope>NUCLEOTIDE SEQUENCE [LARGE SCALE GENOMIC DNA]</scope>
    <source>
        <strain evidence="5 6">L21-Spi-D4</strain>
    </source>
</reference>
<feature type="domain" description="PpiC" evidence="4">
    <location>
        <begin position="274"/>
        <end position="372"/>
    </location>
</feature>
<evidence type="ECO:0000259" key="4">
    <source>
        <dbReference type="PROSITE" id="PS50198"/>
    </source>
</evidence>
<dbReference type="InterPro" id="IPR023058">
    <property type="entry name" value="PPIase_PpiC_CS"/>
</dbReference>
<proteinExistence type="predicted"/>
<evidence type="ECO:0000256" key="3">
    <source>
        <dbReference type="SAM" id="SignalP"/>
    </source>
</evidence>
<dbReference type="GO" id="GO:0003755">
    <property type="term" value="F:peptidyl-prolyl cis-trans isomerase activity"/>
    <property type="evidence" value="ECO:0007669"/>
    <property type="project" value="UniProtKB-KW"/>
</dbReference>